<evidence type="ECO:0000256" key="7">
    <source>
        <dbReference type="SAM" id="Phobius"/>
    </source>
</evidence>
<dbReference type="RefSeq" id="WP_214420175.1">
    <property type="nucleotide sequence ID" value="NZ_CP075546.1"/>
</dbReference>
<dbReference type="PANTHER" id="PTHR30572:SF4">
    <property type="entry name" value="ABC TRANSPORTER PERMEASE YTRF"/>
    <property type="match status" value="1"/>
</dbReference>
<feature type="transmembrane region" description="Helical" evidence="7">
    <location>
        <begin position="315"/>
        <end position="341"/>
    </location>
</feature>
<protein>
    <submittedName>
        <fullName evidence="10">ABC transporter permease</fullName>
    </submittedName>
</protein>
<comment type="subcellular location">
    <subcellularLocation>
        <location evidence="1">Cell membrane</location>
        <topology evidence="1">Multi-pass membrane protein</topology>
    </subcellularLocation>
</comment>
<dbReference type="InterPro" id="IPR025857">
    <property type="entry name" value="MacB_PCD"/>
</dbReference>
<keyword evidence="4 7" id="KW-1133">Transmembrane helix</keyword>
<evidence type="ECO:0000259" key="9">
    <source>
        <dbReference type="Pfam" id="PF12704"/>
    </source>
</evidence>
<dbReference type="KEGG" id="mrtj:KHC33_02260"/>
<dbReference type="Proteomes" id="UP000680656">
    <property type="component" value="Chromosome"/>
</dbReference>
<name>A0A8E7B1Z2_9EURY</name>
<gene>
    <name evidence="10" type="ORF">KHC33_02260</name>
</gene>
<dbReference type="PANTHER" id="PTHR30572">
    <property type="entry name" value="MEMBRANE COMPONENT OF TRANSPORTER-RELATED"/>
    <property type="match status" value="1"/>
</dbReference>
<evidence type="ECO:0000256" key="3">
    <source>
        <dbReference type="ARBA" id="ARBA00022692"/>
    </source>
</evidence>
<feature type="transmembrane region" description="Helical" evidence="7">
    <location>
        <begin position="347"/>
        <end position="373"/>
    </location>
</feature>
<comment type="similarity">
    <text evidence="6">Belongs to the ABC-4 integral membrane protein family.</text>
</comment>
<keyword evidence="5 7" id="KW-0472">Membrane</keyword>
<feature type="transmembrane region" description="Helical" evidence="7">
    <location>
        <begin position="262"/>
        <end position="282"/>
    </location>
</feature>
<keyword evidence="3 7" id="KW-0812">Transmembrane</keyword>
<feature type="domain" description="ABC3 transporter permease C-terminal" evidence="8">
    <location>
        <begin position="265"/>
        <end position="379"/>
    </location>
</feature>
<reference evidence="10 11" key="1">
    <citation type="submission" date="2021-05" db="EMBL/GenBank/DDBJ databases">
        <title>A novel Methanospirillum isolate from a pyrite-forming mixed culture.</title>
        <authorList>
            <person name="Bunk B."/>
            <person name="Sproer C."/>
            <person name="Spring S."/>
            <person name="Pester M."/>
        </authorList>
    </citation>
    <scope>NUCLEOTIDE SEQUENCE [LARGE SCALE GENOMIC DNA]</scope>
    <source>
        <strain evidence="10 11">J.3.6.1-F.2.7.3</strain>
    </source>
</reference>
<evidence type="ECO:0000313" key="10">
    <source>
        <dbReference type="EMBL" id="QVV89379.1"/>
    </source>
</evidence>
<dbReference type="InterPro" id="IPR003838">
    <property type="entry name" value="ABC3_permease_C"/>
</dbReference>
<dbReference type="Pfam" id="PF12704">
    <property type="entry name" value="MacB_PCD"/>
    <property type="match status" value="1"/>
</dbReference>
<evidence type="ECO:0000259" key="8">
    <source>
        <dbReference type="Pfam" id="PF02687"/>
    </source>
</evidence>
<evidence type="ECO:0000256" key="6">
    <source>
        <dbReference type="ARBA" id="ARBA00038076"/>
    </source>
</evidence>
<dbReference type="GO" id="GO:0022857">
    <property type="term" value="F:transmembrane transporter activity"/>
    <property type="evidence" value="ECO:0007669"/>
    <property type="project" value="TreeGrafter"/>
</dbReference>
<evidence type="ECO:0000256" key="5">
    <source>
        <dbReference type="ARBA" id="ARBA00023136"/>
    </source>
</evidence>
<evidence type="ECO:0000256" key="2">
    <source>
        <dbReference type="ARBA" id="ARBA00022475"/>
    </source>
</evidence>
<accession>A0A8E7B1Z2</accession>
<dbReference type="InterPro" id="IPR050250">
    <property type="entry name" value="Macrolide_Exporter_MacB"/>
</dbReference>
<sequence length="390" mass="42458">MSSHRLFFGLAVRNLQIHWLRSLLAAIGIIIGVVAISSMGILGNSLVLSVADSLTDVGDSVVVTPHISFQGMTSTGTDQRITDRQLEQIRRASGNNEVVAVYAGGDRIRIGREILAASIYGIDPQDIPTLLELEKGQFLRGASGVMVGAKLASENNLAVGSRILVGDEEAGVRVVGILDERGMGFDISPDYAIVASDQWYKDFYDVNGYDQVIVKVRNLKDIDQVKDSIDAQLNRRETEVNVYDTKAILETILETFGRVSTFTMAIGGISLIVAGVSIFNVMMMSVMERYREIGILRSIGTKRAEVRSMFIYESLILGITGSIIGGILSFLGGYAAIAVMLQETSYLFAFSSLIQIPYGMIFGVATSILSGLYPAWKASDLRPIEALRHE</sequence>
<evidence type="ECO:0000256" key="1">
    <source>
        <dbReference type="ARBA" id="ARBA00004651"/>
    </source>
</evidence>
<dbReference type="Pfam" id="PF02687">
    <property type="entry name" value="FtsX"/>
    <property type="match status" value="1"/>
</dbReference>
<dbReference type="AlphaFoldDB" id="A0A8E7B1Z2"/>
<keyword evidence="11" id="KW-1185">Reference proteome</keyword>
<proteinExistence type="inferred from homology"/>
<dbReference type="EMBL" id="CP075546">
    <property type="protein sequence ID" value="QVV89379.1"/>
    <property type="molecule type" value="Genomic_DNA"/>
</dbReference>
<dbReference type="GO" id="GO:0005886">
    <property type="term" value="C:plasma membrane"/>
    <property type="evidence" value="ECO:0007669"/>
    <property type="project" value="UniProtKB-SubCell"/>
</dbReference>
<evidence type="ECO:0000313" key="11">
    <source>
        <dbReference type="Proteomes" id="UP000680656"/>
    </source>
</evidence>
<organism evidence="10 11">
    <name type="scientific">Methanospirillum purgamenti</name>
    <dbReference type="NCBI Taxonomy" id="2834276"/>
    <lineage>
        <taxon>Archaea</taxon>
        <taxon>Methanobacteriati</taxon>
        <taxon>Methanobacteriota</taxon>
        <taxon>Stenosarchaea group</taxon>
        <taxon>Methanomicrobia</taxon>
        <taxon>Methanomicrobiales</taxon>
        <taxon>Methanospirillaceae</taxon>
        <taxon>Methanospirillum</taxon>
    </lineage>
</organism>
<dbReference type="GeneID" id="65095970"/>
<evidence type="ECO:0000256" key="4">
    <source>
        <dbReference type="ARBA" id="ARBA00022989"/>
    </source>
</evidence>
<feature type="domain" description="MacB-like periplasmic core" evidence="9">
    <location>
        <begin position="22"/>
        <end position="231"/>
    </location>
</feature>
<feature type="transmembrane region" description="Helical" evidence="7">
    <location>
        <begin position="20"/>
        <end position="42"/>
    </location>
</feature>
<keyword evidence="2" id="KW-1003">Cell membrane</keyword>